<dbReference type="HOGENOM" id="CLU_2172625_0_0_1"/>
<dbReference type="KEGG" id="sla:SERLADRAFT_459928"/>
<protein>
    <submittedName>
        <fullName evidence="1">Uncharacterized protein</fullName>
    </submittedName>
</protein>
<dbReference type="RefSeq" id="XP_007315186.1">
    <property type="nucleotide sequence ID" value="XM_007315124.1"/>
</dbReference>
<gene>
    <name evidence="1" type="ORF">SERLADRAFT_459928</name>
</gene>
<name>F8NNQ3_SERL9</name>
<sequence length="110" mass="12422">MNHCLERIDHTQITAQITALVSHMHIRTYEVGNGVFIDTVPIPFPISLSMAATRDTYSLKVSLFTTSATRGFALFLSWREREGQVLWEQLREVGALTREQGGVDYDTYSG</sequence>
<accession>F8NNQ3</accession>
<reference evidence="1" key="1">
    <citation type="submission" date="2011-04" db="EMBL/GenBank/DDBJ databases">
        <title>Evolution of plant cell wall degrading machinery underlies the functional diversity of forest fungi.</title>
        <authorList>
            <consortium name="US DOE Joint Genome Institute (JGI-PGF)"/>
            <person name="Eastwood D.C."/>
            <person name="Floudas D."/>
            <person name="Binder M."/>
            <person name="Majcherczyk A."/>
            <person name="Schneider P."/>
            <person name="Aerts A."/>
            <person name="Asiegbu F.O."/>
            <person name="Baker S.E."/>
            <person name="Barry K."/>
            <person name="Bendiksby M."/>
            <person name="Blumentritt M."/>
            <person name="Coutinho P.M."/>
            <person name="Cullen D."/>
            <person name="Cullen D."/>
            <person name="Gathman A."/>
            <person name="Goodell B."/>
            <person name="Henrissat B."/>
            <person name="Ihrmark K."/>
            <person name="Kauserud H."/>
            <person name="Kohler A."/>
            <person name="LaButti K."/>
            <person name="Lapidus A."/>
            <person name="Lavin J.L."/>
            <person name="Lee Y.-H."/>
            <person name="Lindquist E."/>
            <person name="Lilly W."/>
            <person name="Lucas S."/>
            <person name="Morin E."/>
            <person name="Murat C."/>
            <person name="Oguiza J.A."/>
            <person name="Park J."/>
            <person name="Pisabarro A.G."/>
            <person name="Riley R."/>
            <person name="Rosling A."/>
            <person name="Salamov A."/>
            <person name="Schmidt O."/>
            <person name="Schmutz J."/>
            <person name="Skrede I."/>
            <person name="Stenlid J."/>
            <person name="Wiebenga A."/>
            <person name="Xie X."/>
            <person name="Kues U."/>
            <person name="Hibbett D.S."/>
            <person name="Hoffmeister D."/>
            <person name="Hogberg N."/>
            <person name="Martin F."/>
            <person name="Grigoriev I.V."/>
            <person name="Watkinson S.C."/>
        </authorList>
    </citation>
    <scope>NUCLEOTIDE SEQUENCE</scope>
    <source>
        <strain evidence="1">S7.9</strain>
    </source>
</reference>
<dbReference type="GeneID" id="18818000"/>
<dbReference type="AlphaFoldDB" id="F8NNQ3"/>
<organism>
    <name type="scientific">Serpula lacrymans var. lacrymans (strain S7.9)</name>
    <name type="common">Dry rot fungus</name>
    <dbReference type="NCBI Taxonomy" id="578457"/>
    <lineage>
        <taxon>Eukaryota</taxon>
        <taxon>Fungi</taxon>
        <taxon>Dikarya</taxon>
        <taxon>Basidiomycota</taxon>
        <taxon>Agaricomycotina</taxon>
        <taxon>Agaricomycetes</taxon>
        <taxon>Agaricomycetidae</taxon>
        <taxon>Boletales</taxon>
        <taxon>Coniophorineae</taxon>
        <taxon>Serpulaceae</taxon>
        <taxon>Serpula</taxon>
    </lineage>
</organism>
<dbReference type="EMBL" id="GL945431">
    <property type="protein sequence ID" value="EGO27095.1"/>
    <property type="molecule type" value="Genomic_DNA"/>
</dbReference>
<evidence type="ECO:0000313" key="1">
    <source>
        <dbReference type="EMBL" id="EGO27095.1"/>
    </source>
</evidence>
<proteinExistence type="predicted"/>
<dbReference type="Proteomes" id="UP000008064">
    <property type="component" value="Unassembled WGS sequence"/>
</dbReference>